<dbReference type="Pfam" id="PF01315">
    <property type="entry name" value="Ald_Xan_dh_C"/>
    <property type="match status" value="1"/>
</dbReference>
<keyword evidence="1" id="KW-0500">Molybdenum</keyword>
<dbReference type="AlphaFoldDB" id="A0A2G6KAB9"/>
<dbReference type="SUPFAM" id="SSF55447">
    <property type="entry name" value="CO dehydrogenase flavoprotein C-terminal domain-like"/>
    <property type="match status" value="1"/>
</dbReference>
<dbReference type="SUPFAM" id="SSF56003">
    <property type="entry name" value="Molybdenum cofactor-binding domain"/>
    <property type="match status" value="1"/>
</dbReference>
<dbReference type="Gene3D" id="3.30.390.50">
    <property type="entry name" value="CO dehydrogenase flavoprotein, C-terminal domain"/>
    <property type="match status" value="1"/>
</dbReference>
<dbReference type="InterPro" id="IPR036856">
    <property type="entry name" value="Ald_Oxase/Xan_DH_a/b_sf"/>
</dbReference>
<dbReference type="GO" id="GO:0016491">
    <property type="term" value="F:oxidoreductase activity"/>
    <property type="evidence" value="ECO:0007669"/>
    <property type="project" value="UniProtKB-KW"/>
</dbReference>
<dbReference type="Pfam" id="PF00941">
    <property type="entry name" value="FAD_binding_5"/>
    <property type="match status" value="1"/>
</dbReference>
<dbReference type="InterPro" id="IPR046867">
    <property type="entry name" value="AldOxase/xan_DH_MoCoBD2"/>
</dbReference>
<comment type="caution">
    <text evidence="4">The sequence shown here is derived from an EMBL/GenBank/DDBJ whole genome shotgun (WGS) entry which is preliminary data.</text>
</comment>
<dbReference type="InterPro" id="IPR002346">
    <property type="entry name" value="Mopterin_DH_FAD-bd"/>
</dbReference>
<sequence>MHNIVGKRVQRVDGYEKVTGKSAYGDDLKFHGMLHAACRYADIPAGKITKLDVSLAEKMDGVEAIAMYKDVPGQKRVGPIRADHYPLVKDEVFYTGDVIAVVAATTKEIARAAAEAILIEYESIEGVFDVEEAIKPETRLIHPEFKSNLVVHYPLIKGDTEQGFSMSDHVIERTYRTGFHEHAYIEPESVTAVPDPVSKGYDIYGSIQNPHTTRKVTALFMGVKLNQINVKGSTLGGSFGGKDDIINVIACRVALLAKLTGKPVKLTYTREESIKEGYKRHPYVMTYKVGFNKDGKLQAMKINILADSGAYSSQTFFVTWRSVVQATGPYEIPNVQTDIRGVYTNNTYTAAFRGFGSPQVIFAQESLMDEIAEICGISPVEIRRLNGYKQGSVTASGQVLDEHQVSLMQVIEEAVEKSGYAGKREEYARMNLEAERFRHGIGLSCSFRGCSLGAEGTDFSSAIVSVQADGSVYVLTGLNENGQGMRTAFCQMVSEVLGVDLDNIVFLAPQTANIADGGPTVASRGTLVGGHATIDAANTVKERIFSVIRDELQVASLEETAWKDGMIARTKAAPGIEPIPFAQAAEKAYWAGINLSAYGWFKGPDVGWEEATGQGNAYFTYVYGCQIADVKVDTHTGKVEVLKVTAAHDVGRAINRLGAEGQVYGGVAQGLGYGILEDYNIESGEVKTVNFDTYLLPTINDVQHIEAILVENPDKFGPFGAKSIGEPTLELTAAAINNAISFAMKTRSYQIPLTLEQLFLGRNLKKPSRQSEIAKCGIRGGELGGDKQAKRLSTIQTTTPQSLKQALALLAVDQSYTILSGGTDVIIQARMHPESKHFLNISGLSELKEVVETDDAIRIGGTVSFSTILKNVAIQQHFPLFVEACSNIGSTQTRNRGTIGGNIVNAAPCADSVPPLIVYNAKIHVQSPRGERTVPIAEFILSHYHPAIKPDEILVAVTLPKLPTGIRYYTSYEQLGRRNAMNITRLSISAMLAVDGDKRIKECALVDGAMFSRSQRLAGVEKYLMGKKLTKNTIASIREPLAAMIDDEIGKRWSAEYKKPVFINLCQDALRDIQKQLNR</sequence>
<evidence type="ECO:0000256" key="2">
    <source>
        <dbReference type="ARBA" id="ARBA00023002"/>
    </source>
</evidence>
<dbReference type="SUPFAM" id="SSF56176">
    <property type="entry name" value="FAD-binding/transporter-associated domain-like"/>
    <property type="match status" value="1"/>
</dbReference>
<dbReference type="PANTHER" id="PTHR11908:SF132">
    <property type="entry name" value="ALDEHYDE OXIDASE 1-RELATED"/>
    <property type="match status" value="1"/>
</dbReference>
<organism evidence="4 5">
    <name type="scientific">candidate division KSB3 bacterium</name>
    <dbReference type="NCBI Taxonomy" id="2044937"/>
    <lineage>
        <taxon>Bacteria</taxon>
        <taxon>candidate division KSB3</taxon>
    </lineage>
</organism>
<evidence type="ECO:0000256" key="1">
    <source>
        <dbReference type="ARBA" id="ARBA00022505"/>
    </source>
</evidence>
<dbReference type="SUPFAM" id="SSF54665">
    <property type="entry name" value="CO dehydrogenase molybdoprotein N-domain-like"/>
    <property type="match status" value="1"/>
</dbReference>
<dbReference type="InterPro" id="IPR016166">
    <property type="entry name" value="FAD-bd_PCMH"/>
</dbReference>
<dbReference type="Gene3D" id="3.30.365.10">
    <property type="entry name" value="Aldehyde oxidase/xanthine dehydrogenase, molybdopterin binding domain"/>
    <property type="match status" value="4"/>
</dbReference>
<dbReference type="InterPro" id="IPR008274">
    <property type="entry name" value="AldOxase/xan_DH_MoCoBD1"/>
</dbReference>
<dbReference type="Pfam" id="PF02738">
    <property type="entry name" value="MoCoBD_1"/>
    <property type="match status" value="1"/>
</dbReference>
<dbReference type="InterPro" id="IPR036683">
    <property type="entry name" value="CO_DH_flav_C_dom_sf"/>
</dbReference>
<evidence type="ECO:0000313" key="4">
    <source>
        <dbReference type="EMBL" id="PIE32656.1"/>
    </source>
</evidence>
<dbReference type="InterPro" id="IPR036318">
    <property type="entry name" value="FAD-bd_PCMH-like_sf"/>
</dbReference>
<dbReference type="InterPro" id="IPR000674">
    <property type="entry name" value="Ald_Oxase/Xan_DH_a/b"/>
</dbReference>
<accession>A0A2G6KAB9</accession>
<dbReference type="Gene3D" id="3.90.1170.50">
    <property type="entry name" value="Aldehyde oxidase/xanthine dehydrogenase, a/b hammerhead"/>
    <property type="match status" value="1"/>
</dbReference>
<dbReference type="InterPro" id="IPR016169">
    <property type="entry name" value="FAD-bd_PCMH_sub2"/>
</dbReference>
<dbReference type="SMART" id="SM01092">
    <property type="entry name" value="CO_deh_flav_C"/>
    <property type="match status" value="1"/>
</dbReference>
<dbReference type="PROSITE" id="PS51387">
    <property type="entry name" value="FAD_PCMH"/>
    <property type="match status" value="1"/>
</dbReference>
<dbReference type="SMART" id="SM01008">
    <property type="entry name" value="Ald_Xan_dh_C"/>
    <property type="match status" value="1"/>
</dbReference>
<proteinExistence type="predicted"/>
<protein>
    <submittedName>
        <fullName evidence="4">Aldehyde oxidase</fullName>
    </submittedName>
</protein>
<evidence type="ECO:0000259" key="3">
    <source>
        <dbReference type="PROSITE" id="PS51387"/>
    </source>
</evidence>
<reference evidence="4 5" key="1">
    <citation type="submission" date="2017-10" db="EMBL/GenBank/DDBJ databases">
        <title>Novel microbial diversity and functional potential in the marine mammal oral microbiome.</title>
        <authorList>
            <person name="Dudek N.K."/>
            <person name="Sun C.L."/>
            <person name="Burstein D."/>
            <person name="Kantor R.S."/>
            <person name="Aliaga Goltsman D.S."/>
            <person name="Bik E.M."/>
            <person name="Thomas B.C."/>
            <person name="Banfield J.F."/>
            <person name="Relman D.A."/>
        </authorList>
    </citation>
    <scope>NUCLEOTIDE SEQUENCE [LARGE SCALE GENOMIC DNA]</scope>
    <source>
        <strain evidence="4">DOLJORAL78_47_16</strain>
    </source>
</reference>
<dbReference type="Proteomes" id="UP000230821">
    <property type="component" value="Unassembled WGS sequence"/>
</dbReference>
<dbReference type="PANTHER" id="PTHR11908">
    <property type="entry name" value="XANTHINE DEHYDROGENASE"/>
    <property type="match status" value="1"/>
</dbReference>
<dbReference type="Pfam" id="PF20256">
    <property type="entry name" value="MoCoBD_2"/>
    <property type="match status" value="1"/>
</dbReference>
<dbReference type="EMBL" id="PDSK01000110">
    <property type="protein sequence ID" value="PIE32656.1"/>
    <property type="molecule type" value="Genomic_DNA"/>
</dbReference>
<dbReference type="GO" id="GO:0071949">
    <property type="term" value="F:FAD binding"/>
    <property type="evidence" value="ECO:0007669"/>
    <property type="project" value="InterPro"/>
</dbReference>
<feature type="domain" description="FAD-binding PCMH-type" evidence="3">
    <location>
        <begin position="787"/>
        <end position="964"/>
    </location>
</feature>
<dbReference type="InterPro" id="IPR005107">
    <property type="entry name" value="CO_DH_flav_C"/>
</dbReference>
<dbReference type="GO" id="GO:0005506">
    <property type="term" value="F:iron ion binding"/>
    <property type="evidence" value="ECO:0007669"/>
    <property type="project" value="InterPro"/>
</dbReference>
<dbReference type="Gene3D" id="3.30.465.10">
    <property type="match status" value="1"/>
</dbReference>
<gene>
    <name evidence="4" type="ORF">CSA56_14790</name>
</gene>
<keyword evidence="2" id="KW-0560">Oxidoreductase</keyword>
<dbReference type="InterPro" id="IPR037165">
    <property type="entry name" value="AldOxase/xan_DH_Mopterin-bd_sf"/>
</dbReference>
<dbReference type="InterPro" id="IPR016208">
    <property type="entry name" value="Ald_Oxase/xanthine_DH-like"/>
</dbReference>
<evidence type="ECO:0000313" key="5">
    <source>
        <dbReference type="Proteomes" id="UP000230821"/>
    </source>
</evidence>
<name>A0A2G6KAB9_9BACT</name>
<dbReference type="Pfam" id="PF03450">
    <property type="entry name" value="CO_deh_flav_C"/>
    <property type="match status" value="1"/>
</dbReference>